<gene>
    <name evidence="1" type="ORF">HaLaN_27976</name>
</gene>
<dbReference type="InterPro" id="IPR036770">
    <property type="entry name" value="Ankyrin_rpt-contain_sf"/>
</dbReference>
<dbReference type="AlphaFoldDB" id="A0A6A0ABA4"/>
<dbReference type="Gene3D" id="1.25.40.20">
    <property type="entry name" value="Ankyrin repeat-containing domain"/>
    <property type="match status" value="1"/>
</dbReference>
<dbReference type="SUPFAM" id="SSF48403">
    <property type="entry name" value="Ankyrin repeat"/>
    <property type="match status" value="1"/>
</dbReference>
<reference evidence="1 2" key="1">
    <citation type="submission" date="2020-02" db="EMBL/GenBank/DDBJ databases">
        <title>Draft genome sequence of Haematococcus lacustris strain NIES-144.</title>
        <authorList>
            <person name="Morimoto D."/>
            <person name="Nakagawa S."/>
            <person name="Yoshida T."/>
            <person name="Sawayama S."/>
        </authorList>
    </citation>
    <scope>NUCLEOTIDE SEQUENCE [LARGE SCALE GENOMIC DNA]</scope>
    <source>
        <strain evidence="1 2">NIES-144</strain>
    </source>
</reference>
<accession>A0A6A0ABA4</accession>
<dbReference type="Proteomes" id="UP000485058">
    <property type="component" value="Unassembled WGS sequence"/>
</dbReference>
<comment type="caution">
    <text evidence="1">The sequence shown here is derived from an EMBL/GenBank/DDBJ whole genome shotgun (WGS) entry which is preliminary data.</text>
</comment>
<name>A0A6A0ABA4_HAELA</name>
<sequence>MEAAGAVPAGPLDLLQLDLSSRGNQTRDTQARATQQLTSSTVTAAAASDLAAAAAPLQAAYTEPADTATAATLAATPTAAAAAAAEAEAGGLPPVLSASQPPWDGGEGGEGAAVLSHLACVRLLLQGGADPWLEDRQGATALEVAAGLGLGQGNALLAHHKRKQGLAVARLLDQHALFHACLRFKGTS</sequence>
<evidence type="ECO:0000313" key="2">
    <source>
        <dbReference type="Proteomes" id="UP000485058"/>
    </source>
</evidence>
<organism evidence="1 2">
    <name type="scientific">Haematococcus lacustris</name>
    <name type="common">Green alga</name>
    <name type="synonym">Haematococcus pluvialis</name>
    <dbReference type="NCBI Taxonomy" id="44745"/>
    <lineage>
        <taxon>Eukaryota</taxon>
        <taxon>Viridiplantae</taxon>
        <taxon>Chlorophyta</taxon>
        <taxon>core chlorophytes</taxon>
        <taxon>Chlorophyceae</taxon>
        <taxon>CS clade</taxon>
        <taxon>Chlamydomonadales</taxon>
        <taxon>Haematococcaceae</taxon>
        <taxon>Haematococcus</taxon>
    </lineage>
</organism>
<keyword evidence="2" id="KW-1185">Reference proteome</keyword>
<evidence type="ECO:0000313" key="1">
    <source>
        <dbReference type="EMBL" id="GFH29334.1"/>
    </source>
</evidence>
<proteinExistence type="predicted"/>
<dbReference type="EMBL" id="BLLF01004296">
    <property type="protein sequence ID" value="GFH29334.1"/>
    <property type="molecule type" value="Genomic_DNA"/>
</dbReference>
<protein>
    <submittedName>
        <fullName evidence="1">Uncharacterized protein</fullName>
    </submittedName>
</protein>